<feature type="chain" id="PRO_5007997042" description="DUF4148 domain-containing protein" evidence="2">
    <location>
        <begin position="36"/>
        <end position="120"/>
    </location>
</feature>
<dbReference type="AlphaFoldDB" id="A0A161ICH9"/>
<feature type="compositionally biased region" description="Polar residues" evidence="1">
    <location>
        <begin position="89"/>
        <end position="100"/>
    </location>
</feature>
<keyword evidence="2" id="KW-0732">Signal</keyword>
<evidence type="ECO:0000256" key="2">
    <source>
        <dbReference type="SAM" id="SignalP"/>
    </source>
</evidence>
<proteinExistence type="predicted"/>
<dbReference type="KEGG" id="buz:AYM40_09705"/>
<evidence type="ECO:0000313" key="3">
    <source>
        <dbReference type="EMBL" id="ANB72611.1"/>
    </source>
</evidence>
<reference evidence="4 5" key="1">
    <citation type="journal article" date="2016" name="Gene">
        <title>PacBio SMRT assembly of a complex multi-replicon genome reveals chlorocatechol degradative operon in a region of genome plasticity.</title>
        <authorList>
            <person name="Ricker N."/>
            <person name="Shen S.Y."/>
            <person name="Goordial J."/>
            <person name="Jin S."/>
            <person name="Fulthorpe R.R."/>
        </authorList>
    </citation>
    <scope>NUCLEOTIDE SEQUENCE [LARGE SCALE GENOMIC DNA]</scope>
    <source>
        <strain evidence="4 5">OLGA172</strain>
    </source>
</reference>
<dbReference type="KEGG" id="buz:AYM40_26825"/>
<evidence type="ECO:0000313" key="5">
    <source>
        <dbReference type="Proteomes" id="UP000076852"/>
    </source>
</evidence>
<name>A0A161ICH9_9BURK</name>
<dbReference type="Proteomes" id="UP000076852">
    <property type="component" value="Chromosome 1"/>
</dbReference>
<protein>
    <recommendedName>
        <fullName evidence="6">DUF4148 domain-containing protein</fullName>
    </recommendedName>
</protein>
<organism evidence="4 5">
    <name type="scientific">Paraburkholderia phytofirmans OLGA172</name>
    <dbReference type="NCBI Taxonomy" id="1417228"/>
    <lineage>
        <taxon>Bacteria</taxon>
        <taxon>Pseudomonadati</taxon>
        <taxon>Pseudomonadota</taxon>
        <taxon>Betaproteobacteria</taxon>
        <taxon>Burkholderiales</taxon>
        <taxon>Burkholderiaceae</taxon>
        <taxon>Paraburkholderia</taxon>
    </lineage>
</organism>
<feature type="signal peptide" evidence="2">
    <location>
        <begin position="1"/>
        <end position="35"/>
    </location>
</feature>
<accession>A0A161ICH9</accession>
<evidence type="ECO:0008006" key="6">
    <source>
        <dbReference type="Google" id="ProtNLM"/>
    </source>
</evidence>
<evidence type="ECO:0000256" key="1">
    <source>
        <dbReference type="SAM" id="MobiDB-lite"/>
    </source>
</evidence>
<keyword evidence="5" id="KW-1185">Reference proteome</keyword>
<dbReference type="EMBL" id="CP014579">
    <property type="protein sequence ID" value="ANB75913.1"/>
    <property type="molecule type" value="Genomic_DNA"/>
</dbReference>
<feature type="compositionally biased region" description="Low complexity" evidence="1">
    <location>
        <begin position="68"/>
        <end position="77"/>
    </location>
</feature>
<evidence type="ECO:0000313" key="4">
    <source>
        <dbReference type="EMBL" id="ANB75913.1"/>
    </source>
</evidence>
<dbReference type="STRING" id="1804984.AYM40_09705"/>
<dbReference type="EMBL" id="CP014578">
    <property type="protein sequence ID" value="ANB72611.1"/>
    <property type="molecule type" value="Genomic_DNA"/>
</dbReference>
<gene>
    <name evidence="3" type="ORF">AYM40_09705</name>
    <name evidence="4" type="ORF">AYM40_26825</name>
</gene>
<dbReference type="Proteomes" id="UP000076852">
    <property type="component" value="Chromosome 2"/>
</dbReference>
<sequence length="120" mass="13537">MLVEPLCLRGREVTIVNKYIALTMLALAAASTAHAQYVPGDAYATQRNEMHDQALLQQQQGNEMARQLLQEQRQQQEQPHETLFDSSMRAWNSGQQTQRARQQDNDGPTCVTYAGQTSCK</sequence>
<feature type="region of interest" description="Disordered" evidence="1">
    <location>
        <begin position="68"/>
        <end position="120"/>
    </location>
</feature>